<keyword evidence="7" id="KW-1185">Reference proteome</keyword>
<evidence type="ECO:0000256" key="2">
    <source>
        <dbReference type="ARBA" id="ARBA00022692"/>
    </source>
</evidence>
<accession>A0A3L8SAM6</accession>
<reference evidence="6 7" key="1">
    <citation type="journal article" date="2018" name="Proc. R. Soc. B">
        <title>A non-coding region near Follistatin controls head colour polymorphism in the Gouldian finch.</title>
        <authorList>
            <person name="Toomey M.B."/>
            <person name="Marques C.I."/>
            <person name="Andrade P."/>
            <person name="Araujo P.M."/>
            <person name="Sabatino S."/>
            <person name="Gazda M.A."/>
            <person name="Afonso S."/>
            <person name="Lopes R.J."/>
            <person name="Corbo J.C."/>
            <person name="Carneiro M."/>
        </authorList>
    </citation>
    <scope>NUCLEOTIDE SEQUENCE [LARGE SCALE GENOMIC DNA]</scope>
    <source>
        <strain evidence="6">Red01</strain>
        <tissue evidence="6">Muscle</tissue>
    </source>
</reference>
<proteinExistence type="inferred from homology"/>
<keyword evidence="3" id="KW-1133">Transmembrane helix</keyword>
<dbReference type="PANTHER" id="PTHR17615">
    <property type="entry name" value="PROTEIN FAM189A"/>
    <property type="match status" value="1"/>
</dbReference>
<keyword evidence="2" id="KW-0812">Transmembrane</keyword>
<evidence type="ECO:0000256" key="1">
    <source>
        <dbReference type="ARBA" id="ARBA00004370"/>
    </source>
</evidence>
<comment type="similarity">
    <text evidence="5">Belongs to the ENTREP family.</text>
</comment>
<comment type="subcellular location">
    <subcellularLocation>
        <location evidence="1">Membrane</location>
    </subcellularLocation>
</comment>
<organism evidence="6 7">
    <name type="scientific">Chloebia gouldiae</name>
    <name type="common">Gouldian finch</name>
    <name type="synonym">Erythrura gouldiae</name>
    <dbReference type="NCBI Taxonomy" id="44316"/>
    <lineage>
        <taxon>Eukaryota</taxon>
        <taxon>Metazoa</taxon>
        <taxon>Chordata</taxon>
        <taxon>Craniata</taxon>
        <taxon>Vertebrata</taxon>
        <taxon>Euteleostomi</taxon>
        <taxon>Archelosauria</taxon>
        <taxon>Archosauria</taxon>
        <taxon>Dinosauria</taxon>
        <taxon>Saurischia</taxon>
        <taxon>Theropoda</taxon>
        <taxon>Coelurosauria</taxon>
        <taxon>Aves</taxon>
        <taxon>Neognathae</taxon>
        <taxon>Neoaves</taxon>
        <taxon>Telluraves</taxon>
        <taxon>Australaves</taxon>
        <taxon>Passeriformes</taxon>
        <taxon>Passeroidea</taxon>
        <taxon>Passeridae</taxon>
        <taxon>Chloebia</taxon>
    </lineage>
</organism>
<gene>
    <name evidence="6" type="ORF">DV515_00010280</name>
</gene>
<dbReference type="EMBL" id="QUSF01000036">
    <property type="protein sequence ID" value="RLV98906.1"/>
    <property type="molecule type" value="Genomic_DNA"/>
</dbReference>
<protein>
    <submittedName>
        <fullName evidence="6">Uncharacterized protein</fullName>
    </submittedName>
</protein>
<keyword evidence="4" id="KW-0472">Membrane</keyword>
<dbReference type="Proteomes" id="UP000276834">
    <property type="component" value="Unassembled WGS sequence"/>
</dbReference>
<evidence type="ECO:0000313" key="6">
    <source>
        <dbReference type="EMBL" id="RLV98906.1"/>
    </source>
</evidence>
<dbReference type="GO" id="GO:0016020">
    <property type="term" value="C:membrane"/>
    <property type="evidence" value="ECO:0007669"/>
    <property type="project" value="UniProtKB-SubCell"/>
</dbReference>
<dbReference type="AlphaFoldDB" id="A0A3L8SAM6"/>
<sequence length="203" mass="22779">MEEFKSKSFEGRLQSLIDCKSYTDTKQPVAWILEQSCSISPYMHDLVENINSTLKSEEKHMAEVVPSATFLKQQATSLSHVVPYRLHPGLLCLESCGDLSTSTTEGEQLAERRIQRAKHERPHSVIGVLLQDSEWVSDHKMTKLMAVGGACTAHSGERRSELHLFHDYGLFYSGTLLHLQLLRVLSAPKATKCTSHYTALLPL</sequence>
<comment type="caution">
    <text evidence="6">The sequence shown here is derived from an EMBL/GenBank/DDBJ whole genome shotgun (WGS) entry which is preliminary data.</text>
</comment>
<dbReference type="OrthoDB" id="9945596at2759"/>
<evidence type="ECO:0000313" key="7">
    <source>
        <dbReference type="Proteomes" id="UP000276834"/>
    </source>
</evidence>
<evidence type="ECO:0000256" key="5">
    <source>
        <dbReference type="ARBA" id="ARBA00034309"/>
    </source>
</evidence>
<evidence type="ECO:0000256" key="3">
    <source>
        <dbReference type="ARBA" id="ARBA00022989"/>
    </source>
</evidence>
<dbReference type="PANTHER" id="PTHR17615:SF8">
    <property type="entry name" value="ENDOSOMAL TRANSMEMBRANE EPSIN INTERACTOR 1"/>
    <property type="match status" value="1"/>
</dbReference>
<name>A0A3L8SAM6_CHLGU</name>
<dbReference type="InterPro" id="IPR030431">
    <property type="entry name" value="ENTREP1-3"/>
</dbReference>
<evidence type="ECO:0000256" key="4">
    <source>
        <dbReference type="ARBA" id="ARBA00023136"/>
    </source>
</evidence>